<keyword evidence="1" id="KW-0472">Membrane</keyword>
<dbReference type="EMBL" id="FN554964">
    <property type="protein sequence ID" value="CBH08827.1"/>
    <property type="molecule type" value="Genomic_DNA"/>
</dbReference>
<proteinExistence type="predicted"/>
<keyword evidence="1" id="KW-0812">Transmembrane</keyword>
<dbReference type="Proteomes" id="UP000002316">
    <property type="component" value="Chromosome 1"/>
</dbReference>
<name>C9ZHV6_TRYB9</name>
<evidence type="ECO:0008006" key="5">
    <source>
        <dbReference type="Google" id="ProtNLM"/>
    </source>
</evidence>
<feature type="signal peptide" evidence="2">
    <location>
        <begin position="1"/>
        <end position="18"/>
    </location>
</feature>
<evidence type="ECO:0000256" key="2">
    <source>
        <dbReference type="SAM" id="SignalP"/>
    </source>
</evidence>
<evidence type="ECO:0000313" key="3">
    <source>
        <dbReference type="EMBL" id="CBH08827.1"/>
    </source>
</evidence>
<sequence>MSHVFLCIIAILSPLLFSFPNPSVLLRLSRHTFFCLHNLTFLFQVMHRPLYISFSFFFSFPAILYLLYLAFTALFFTVVRFEEKEREISG</sequence>
<organism evidence="3 4">
    <name type="scientific">Trypanosoma brucei gambiense (strain MHOM/CI/86/DAL972)</name>
    <dbReference type="NCBI Taxonomy" id="679716"/>
    <lineage>
        <taxon>Eukaryota</taxon>
        <taxon>Discoba</taxon>
        <taxon>Euglenozoa</taxon>
        <taxon>Kinetoplastea</taxon>
        <taxon>Metakinetoplastina</taxon>
        <taxon>Trypanosomatida</taxon>
        <taxon>Trypanosomatidae</taxon>
        <taxon>Trypanosoma</taxon>
    </lineage>
</organism>
<reference evidence="4" key="1">
    <citation type="journal article" date="2010" name="PLoS Negl. Trop. Dis.">
        <title>The genome sequence of Trypanosoma brucei gambiense, causative agent of chronic human african trypanosomiasis.</title>
        <authorList>
            <person name="Jackson A.P."/>
            <person name="Sanders M."/>
            <person name="Berry A."/>
            <person name="McQuillan J."/>
            <person name="Aslett M.A."/>
            <person name="Quail M.A."/>
            <person name="Chukualim B."/>
            <person name="Capewell P."/>
            <person name="MacLeod A."/>
            <person name="Melville S.E."/>
            <person name="Gibson W."/>
            <person name="Barry J.D."/>
            <person name="Berriman M."/>
            <person name="Hertz-Fowler C."/>
        </authorList>
    </citation>
    <scope>NUCLEOTIDE SEQUENCE [LARGE SCALE GENOMIC DNA]</scope>
    <source>
        <strain evidence="4">MHOM/CI/86/DAL972</strain>
    </source>
</reference>
<dbReference type="KEGG" id="tbg:TbgDal_I215"/>
<dbReference type="AlphaFoldDB" id="C9ZHV6"/>
<gene>
    <name evidence="3" type="ORF">TbgDal_I215</name>
</gene>
<feature type="chain" id="PRO_5003004598" description="T. brucei spp.-specific protein" evidence="2">
    <location>
        <begin position="19"/>
        <end position="90"/>
    </location>
</feature>
<protein>
    <recommendedName>
        <fullName evidence="5">T. brucei spp.-specific protein</fullName>
    </recommendedName>
</protein>
<accession>C9ZHV6</accession>
<evidence type="ECO:0000313" key="4">
    <source>
        <dbReference type="Proteomes" id="UP000002316"/>
    </source>
</evidence>
<keyword evidence="1" id="KW-1133">Transmembrane helix</keyword>
<keyword evidence="2" id="KW-0732">Signal</keyword>
<evidence type="ECO:0000256" key="1">
    <source>
        <dbReference type="SAM" id="Phobius"/>
    </source>
</evidence>
<dbReference type="GeneID" id="23858293"/>
<dbReference type="RefSeq" id="XP_011771268.1">
    <property type="nucleotide sequence ID" value="XM_011772966.1"/>
</dbReference>
<feature type="transmembrane region" description="Helical" evidence="1">
    <location>
        <begin position="51"/>
        <end position="79"/>
    </location>
</feature>